<proteinExistence type="predicted"/>
<protein>
    <recommendedName>
        <fullName evidence="4">Alginate export domain-containing protein</fullName>
    </recommendedName>
</protein>
<evidence type="ECO:0000256" key="1">
    <source>
        <dbReference type="SAM" id="SignalP"/>
    </source>
</evidence>
<dbReference type="OrthoDB" id="9801336at2"/>
<comment type="caution">
    <text evidence="2">The sequence shown here is derived from an EMBL/GenBank/DDBJ whole genome shotgun (WGS) entry which is preliminary data.</text>
</comment>
<gene>
    <name evidence="2" type="ORF">HNQ51_002261</name>
</gene>
<keyword evidence="3" id="KW-1185">Reference proteome</keyword>
<evidence type="ECO:0000313" key="3">
    <source>
        <dbReference type="Proteomes" id="UP000554837"/>
    </source>
</evidence>
<keyword evidence="1" id="KW-0732">Signal</keyword>
<dbReference type="Proteomes" id="UP000554837">
    <property type="component" value="Unassembled WGS sequence"/>
</dbReference>
<evidence type="ECO:0000313" key="2">
    <source>
        <dbReference type="EMBL" id="MBB5204942.1"/>
    </source>
</evidence>
<dbReference type="EMBL" id="JACHHO010000003">
    <property type="protein sequence ID" value="MBB5204942.1"/>
    <property type="molecule type" value="Genomic_DNA"/>
</dbReference>
<reference evidence="2 3" key="1">
    <citation type="submission" date="2020-08" db="EMBL/GenBank/DDBJ databases">
        <title>Genomic Encyclopedia of Type Strains, Phase IV (KMG-IV): sequencing the most valuable type-strain genomes for metagenomic binning, comparative biology and taxonomic classification.</title>
        <authorList>
            <person name="Goeker M."/>
        </authorList>
    </citation>
    <scope>NUCLEOTIDE SEQUENCE [LARGE SCALE GENOMIC DNA]</scope>
    <source>
        <strain evidence="2 3">DSM 23958</strain>
    </source>
</reference>
<accession>A0A840S5U1</accession>
<sequence length="364" mass="40260">MKAALLLLLCSLGANAQTLRHEVQLQAARDMHELQAQSRADWSGESIRARAEAELSWRESQGHELRLGEAWLQTDTALGTLRAGRQRFQWGLTDTVSPGDLINPRDWRDLTRPRKRPLAALSLQHASGLQAVLARADHAELPNGAWAFPLPPGLSLERPATPDAKAQAALRWQGRMGDQEWSALAYRGHSHAPQFALAGHQLVARHERLSAFSLGHLRPLDGSSLLRAELGHFRGEHGQRFTQAVLSVDREWATDEGSIYLLLQTQRSRGAQPAVGLDLRRALDGQWLARLQHRSDSGRQVQAEFVGGSGQGGRTGLLRLGWSQPLSGALELELGAQALWGRGAAFWAPWARNDRLFARLRWVG</sequence>
<dbReference type="RefSeq" id="WP_138855028.1">
    <property type="nucleotide sequence ID" value="NZ_CP040709.1"/>
</dbReference>
<dbReference type="AlphaFoldDB" id="A0A840S5U1"/>
<feature type="chain" id="PRO_5033041877" description="Alginate export domain-containing protein" evidence="1">
    <location>
        <begin position="17"/>
        <end position="364"/>
    </location>
</feature>
<organism evidence="2 3">
    <name type="scientific">Inhella inkyongensis</name>
    <dbReference type="NCBI Taxonomy" id="392593"/>
    <lineage>
        <taxon>Bacteria</taxon>
        <taxon>Pseudomonadati</taxon>
        <taxon>Pseudomonadota</taxon>
        <taxon>Betaproteobacteria</taxon>
        <taxon>Burkholderiales</taxon>
        <taxon>Sphaerotilaceae</taxon>
        <taxon>Inhella</taxon>
    </lineage>
</organism>
<name>A0A840S5U1_9BURK</name>
<evidence type="ECO:0008006" key="4">
    <source>
        <dbReference type="Google" id="ProtNLM"/>
    </source>
</evidence>
<feature type="signal peptide" evidence="1">
    <location>
        <begin position="1"/>
        <end position="16"/>
    </location>
</feature>